<evidence type="ECO:0000256" key="2">
    <source>
        <dbReference type="ARBA" id="ARBA00023155"/>
    </source>
</evidence>
<keyword evidence="3 4" id="KW-0539">Nucleus</keyword>
<feature type="domain" description="Homeobox" evidence="7">
    <location>
        <begin position="156"/>
        <end position="216"/>
    </location>
</feature>
<comment type="subcellular location">
    <subcellularLocation>
        <location evidence="4 5">Nucleus</location>
    </subcellularLocation>
</comment>
<name>A0A6J2GWR8_9PASS</name>
<sequence>MTMAMTIPSSQGQAGEDLKHRPSPLSPMGHLTAGCLPPPPPQRHMLGAGGPGPAMSSHLATPSCLSYPPVLCGDYYWLSPGNTDTVPAEEAPATDALPLPTTEKTSSPPDDSPASSSSGTLTQYYSPDSATSPTAAATPSPHSSFQKVKAQGKGVVKTGKSRTAFSQEQLKALHQRFQSQKYLSPQQIRELAATLQLTYKQVKTWFQNQRMKFKRCQKESQWVEKGLYLPQNGAPQAAYLDIMPTYHQGFPVGASRNLQATTNMHQAYSSGQTYGNGQSLYSFVAVEDEGLFGKSGTSCNTQQAVGLLSQPMNFYHSYSDNVDYVSLESQDTYGFQSTSDTVTPFLSSPIQHQCQVPWHPMGAQSGYESQA</sequence>
<evidence type="ECO:0000313" key="9">
    <source>
        <dbReference type="RefSeq" id="XP_027579701.2"/>
    </source>
</evidence>
<evidence type="ECO:0000259" key="7">
    <source>
        <dbReference type="PROSITE" id="PS50071"/>
    </source>
</evidence>
<dbReference type="GeneID" id="113989402"/>
<dbReference type="PANTHER" id="PTHR24327">
    <property type="entry name" value="HOMEOBOX PROTEIN"/>
    <property type="match status" value="1"/>
</dbReference>
<dbReference type="FunCoup" id="A0A6J2GWR8">
    <property type="interactions" value="74"/>
</dbReference>
<gene>
    <name evidence="9" type="primary">LOC113989402</name>
</gene>
<feature type="DNA-binding region" description="Homeobox" evidence="4">
    <location>
        <begin position="158"/>
        <end position="217"/>
    </location>
</feature>
<dbReference type="InterPro" id="IPR001356">
    <property type="entry name" value="HD"/>
</dbReference>
<feature type="compositionally biased region" description="Low complexity" evidence="6">
    <location>
        <begin position="106"/>
        <end position="118"/>
    </location>
</feature>
<dbReference type="GO" id="GO:0000981">
    <property type="term" value="F:DNA-binding transcription factor activity, RNA polymerase II-specific"/>
    <property type="evidence" value="ECO:0007669"/>
    <property type="project" value="InterPro"/>
</dbReference>
<feature type="region of interest" description="Disordered" evidence="6">
    <location>
        <begin position="96"/>
        <end position="156"/>
    </location>
</feature>
<dbReference type="InterPro" id="IPR017970">
    <property type="entry name" value="Homeobox_CS"/>
</dbReference>
<proteinExistence type="predicted"/>
<dbReference type="InParanoid" id="A0A6J2GWR8"/>
<dbReference type="SUPFAM" id="SSF46689">
    <property type="entry name" value="Homeodomain-like"/>
    <property type="match status" value="1"/>
</dbReference>
<feature type="compositionally biased region" description="Low complexity" evidence="6">
    <location>
        <begin position="126"/>
        <end position="156"/>
    </location>
</feature>
<dbReference type="GO" id="GO:0000978">
    <property type="term" value="F:RNA polymerase II cis-regulatory region sequence-specific DNA binding"/>
    <property type="evidence" value="ECO:0007669"/>
    <property type="project" value="TreeGrafter"/>
</dbReference>
<organism evidence="8 9">
    <name type="scientific">Pipra filicauda</name>
    <name type="common">Wire-tailed manakin</name>
    <dbReference type="NCBI Taxonomy" id="649802"/>
    <lineage>
        <taxon>Eukaryota</taxon>
        <taxon>Metazoa</taxon>
        <taxon>Chordata</taxon>
        <taxon>Craniata</taxon>
        <taxon>Vertebrata</taxon>
        <taxon>Euteleostomi</taxon>
        <taxon>Archelosauria</taxon>
        <taxon>Archosauria</taxon>
        <taxon>Dinosauria</taxon>
        <taxon>Saurischia</taxon>
        <taxon>Theropoda</taxon>
        <taxon>Coelurosauria</taxon>
        <taxon>Aves</taxon>
        <taxon>Neognathae</taxon>
        <taxon>Neoaves</taxon>
        <taxon>Telluraves</taxon>
        <taxon>Australaves</taxon>
        <taxon>Passeriformes</taxon>
        <taxon>Pipridae</taxon>
        <taxon>Pipra</taxon>
    </lineage>
</organism>
<dbReference type="SMART" id="SM00389">
    <property type="entry name" value="HOX"/>
    <property type="match status" value="1"/>
</dbReference>
<protein>
    <submittedName>
        <fullName evidence="9">LOW QUALITY PROTEIN: homeobox protein NANOG-like</fullName>
    </submittedName>
</protein>
<dbReference type="Proteomes" id="UP000504627">
    <property type="component" value="Unplaced"/>
</dbReference>
<reference evidence="9" key="1">
    <citation type="submission" date="2025-08" db="UniProtKB">
        <authorList>
            <consortium name="RefSeq"/>
        </authorList>
    </citation>
    <scope>IDENTIFICATION</scope>
    <source>
        <tissue evidence="9">Muscle</tissue>
    </source>
</reference>
<accession>A0A6J2GWR8</accession>
<keyword evidence="1 4" id="KW-0238">DNA-binding</keyword>
<evidence type="ECO:0000256" key="1">
    <source>
        <dbReference type="ARBA" id="ARBA00023125"/>
    </source>
</evidence>
<evidence type="ECO:0000256" key="6">
    <source>
        <dbReference type="SAM" id="MobiDB-lite"/>
    </source>
</evidence>
<evidence type="ECO:0000313" key="8">
    <source>
        <dbReference type="Proteomes" id="UP000504627"/>
    </source>
</evidence>
<dbReference type="InterPro" id="IPR009057">
    <property type="entry name" value="Homeodomain-like_sf"/>
</dbReference>
<keyword evidence="2 4" id="KW-0371">Homeobox</keyword>
<evidence type="ECO:0000256" key="4">
    <source>
        <dbReference type="PROSITE-ProRule" id="PRU00108"/>
    </source>
</evidence>
<feature type="region of interest" description="Disordered" evidence="6">
    <location>
        <begin position="1"/>
        <end position="21"/>
    </location>
</feature>
<dbReference type="PROSITE" id="PS50071">
    <property type="entry name" value="HOMEOBOX_2"/>
    <property type="match status" value="1"/>
</dbReference>
<dbReference type="GO" id="GO:0005634">
    <property type="term" value="C:nucleus"/>
    <property type="evidence" value="ECO:0007669"/>
    <property type="project" value="UniProtKB-SubCell"/>
</dbReference>
<dbReference type="RefSeq" id="XP_027579701.2">
    <property type="nucleotide sequence ID" value="XM_027723900.2"/>
</dbReference>
<dbReference type="PROSITE" id="PS00027">
    <property type="entry name" value="HOMEOBOX_1"/>
    <property type="match status" value="1"/>
</dbReference>
<keyword evidence="8" id="KW-1185">Reference proteome</keyword>
<dbReference type="AlphaFoldDB" id="A0A6J2GWR8"/>
<evidence type="ECO:0000256" key="3">
    <source>
        <dbReference type="ARBA" id="ARBA00023242"/>
    </source>
</evidence>
<dbReference type="PANTHER" id="PTHR24327:SF72">
    <property type="entry name" value="HOMEOBOX PROTEIN NANOG"/>
    <property type="match status" value="1"/>
</dbReference>
<dbReference type="Pfam" id="PF00046">
    <property type="entry name" value="Homeodomain"/>
    <property type="match status" value="1"/>
</dbReference>
<dbReference type="CDD" id="cd00086">
    <property type="entry name" value="homeodomain"/>
    <property type="match status" value="1"/>
</dbReference>
<dbReference type="InterPro" id="IPR050460">
    <property type="entry name" value="Distal-less_Homeobox_TF"/>
</dbReference>
<evidence type="ECO:0000256" key="5">
    <source>
        <dbReference type="RuleBase" id="RU000682"/>
    </source>
</evidence>
<dbReference type="Gene3D" id="1.10.10.60">
    <property type="entry name" value="Homeodomain-like"/>
    <property type="match status" value="1"/>
</dbReference>